<evidence type="ECO:0000313" key="2">
    <source>
        <dbReference type="EMBL" id="KAK4386086.1"/>
    </source>
</evidence>
<accession>A0AAE1W3I9</accession>
<dbReference type="EMBL" id="JACGWL010000015">
    <property type="protein sequence ID" value="KAK4386086.1"/>
    <property type="molecule type" value="Genomic_DNA"/>
</dbReference>
<sequence length="123" mass="14293">MVLSFSSFIFHIASYDIIITIDYVPQLGGVERGQEGVGVNAPIPPGGAPMRAYKPREITWTEFQKEFDDKYRSKMYRDKKRIEFLNLVQGDDQKVEEYELHFAALAKYTPEAVATQEDRHYHF</sequence>
<reference evidence="2" key="1">
    <citation type="submission" date="2020-06" db="EMBL/GenBank/DDBJ databases">
        <authorList>
            <person name="Li T."/>
            <person name="Hu X."/>
            <person name="Zhang T."/>
            <person name="Song X."/>
            <person name="Zhang H."/>
            <person name="Dai N."/>
            <person name="Sheng W."/>
            <person name="Hou X."/>
            <person name="Wei L."/>
        </authorList>
    </citation>
    <scope>NUCLEOTIDE SEQUENCE</scope>
    <source>
        <strain evidence="2">K16</strain>
        <tissue evidence="2">Leaf</tissue>
    </source>
</reference>
<evidence type="ECO:0000259" key="1">
    <source>
        <dbReference type="Pfam" id="PF03732"/>
    </source>
</evidence>
<evidence type="ECO:0000313" key="3">
    <source>
        <dbReference type="Proteomes" id="UP001289374"/>
    </source>
</evidence>
<gene>
    <name evidence="2" type="ORF">Sango_2479200</name>
</gene>
<protein>
    <recommendedName>
        <fullName evidence="1">Retrotransposon gag domain-containing protein</fullName>
    </recommendedName>
</protein>
<feature type="domain" description="Retrotransposon gag" evidence="1">
    <location>
        <begin position="56"/>
        <end position="118"/>
    </location>
</feature>
<dbReference type="Proteomes" id="UP001289374">
    <property type="component" value="Unassembled WGS sequence"/>
</dbReference>
<dbReference type="AlphaFoldDB" id="A0AAE1W3I9"/>
<proteinExistence type="predicted"/>
<dbReference type="Pfam" id="PF03732">
    <property type="entry name" value="Retrotrans_gag"/>
    <property type="match status" value="1"/>
</dbReference>
<organism evidence="2 3">
    <name type="scientific">Sesamum angolense</name>
    <dbReference type="NCBI Taxonomy" id="2727404"/>
    <lineage>
        <taxon>Eukaryota</taxon>
        <taxon>Viridiplantae</taxon>
        <taxon>Streptophyta</taxon>
        <taxon>Embryophyta</taxon>
        <taxon>Tracheophyta</taxon>
        <taxon>Spermatophyta</taxon>
        <taxon>Magnoliopsida</taxon>
        <taxon>eudicotyledons</taxon>
        <taxon>Gunneridae</taxon>
        <taxon>Pentapetalae</taxon>
        <taxon>asterids</taxon>
        <taxon>lamiids</taxon>
        <taxon>Lamiales</taxon>
        <taxon>Pedaliaceae</taxon>
        <taxon>Sesamum</taxon>
    </lineage>
</organism>
<name>A0AAE1W3I9_9LAMI</name>
<reference evidence="2" key="2">
    <citation type="journal article" date="2024" name="Plant">
        <title>Genomic evolution and insights into agronomic trait innovations of Sesamum species.</title>
        <authorList>
            <person name="Miao H."/>
            <person name="Wang L."/>
            <person name="Qu L."/>
            <person name="Liu H."/>
            <person name="Sun Y."/>
            <person name="Le M."/>
            <person name="Wang Q."/>
            <person name="Wei S."/>
            <person name="Zheng Y."/>
            <person name="Lin W."/>
            <person name="Duan Y."/>
            <person name="Cao H."/>
            <person name="Xiong S."/>
            <person name="Wang X."/>
            <person name="Wei L."/>
            <person name="Li C."/>
            <person name="Ma Q."/>
            <person name="Ju M."/>
            <person name="Zhao R."/>
            <person name="Li G."/>
            <person name="Mu C."/>
            <person name="Tian Q."/>
            <person name="Mei H."/>
            <person name="Zhang T."/>
            <person name="Gao T."/>
            <person name="Zhang H."/>
        </authorList>
    </citation>
    <scope>NUCLEOTIDE SEQUENCE</scope>
    <source>
        <strain evidence="2">K16</strain>
    </source>
</reference>
<comment type="caution">
    <text evidence="2">The sequence shown here is derived from an EMBL/GenBank/DDBJ whole genome shotgun (WGS) entry which is preliminary data.</text>
</comment>
<dbReference type="InterPro" id="IPR005162">
    <property type="entry name" value="Retrotrans_gag_dom"/>
</dbReference>
<keyword evidence="3" id="KW-1185">Reference proteome</keyword>